<organism evidence="1">
    <name type="scientific">marine sediment metagenome</name>
    <dbReference type="NCBI Taxonomy" id="412755"/>
    <lineage>
        <taxon>unclassified sequences</taxon>
        <taxon>metagenomes</taxon>
        <taxon>ecological metagenomes</taxon>
    </lineage>
</organism>
<proteinExistence type="predicted"/>
<dbReference type="AlphaFoldDB" id="A0A0F9HNZ0"/>
<reference evidence="1" key="1">
    <citation type="journal article" date="2015" name="Nature">
        <title>Complex archaea that bridge the gap between prokaryotes and eukaryotes.</title>
        <authorList>
            <person name="Spang A."/>
            <person name="Saw J.H."/>
            <person name="Jorgensen S.L."/>
            <person name="Zaremba-Niedzwiedzka K."/>
            <person name="Martijn J."/>
            <person name="Lind A.E."/>
            <person name="van Eijk R."/>
            <person name="Schleper C."/>
            <person name="Guy L."/>
            <person name="Ettema T.J."/>
        </authorList>
    </citation>
    <scope>NUCLEOTIDE SEQUENCE</scope>
</reference>
<gene>
    <name evidence="1" type="ORF">LCGC14_1681270</name>
</gene>
<evidence type="ECO:0000313" key="1">
    <source>
        <dbReference type="EMBL" id="KKM16887.1"/>
    </source>
</evidence>
<comment type="caution">
    <text evidence="1">The sequence shown here is derived from an EMBL/GenBank/DDBJ whole genome shotgun (WGS) entry which is preliminary data.</text>
</comment>
<sequence>MPREFLAFFNGGLNTAQDPSIMPQNQITEAVGMEYRPPRRGLFSTQGRSRVDATASAFGDGGSEINGLMYVRFDRSDGSVVSDKDHLIVTHGAAVELGEIDQSASGLDDALVYFQTQFVTFASSATGVNAAHYRNAYFIWNGNDPNWVLSAPDLASTPPTTTEFTTHGTTNVTAIGTYAATNLGAGGTIPAGDYECWYSYSDDGVTHGEKLRASYNGALTTLTLTASGSINFIANAAHSDPAGTGLQGWSLFNYWLTVGGGKYPNGFLAVDFTTAASSITVSALDTSTPYPTVGPIGGIQVSANDEPPVIYDAIIFNDSLVCIPATDRRTVKYSLSDEPWYFPTLNFINLDDDLGDNLNGLIEVNNSVLAFSSRGGIRLDILPRPTDGDTLLSSRSRIKEPFSRSHGLISTRGKAVFSIFGQGELCLFVCRDGIHITDGYNTGYASSEIDWENTVDIPTLSRSSLTNNPKRHRIEFRYASKANNTKWERLDFYYHPEFLSQDTDSPFPRMAILGPTDVPGPLAAVGIKNGDWIVYTGSDAEKTIWQEGTGVVDNLQLVDASGTINKRMATRKFYFADVDGSFETQRMYT</sequence>
<feature type="non-terminal residue" evidence="1">
    <location>
        <position position="589"/>
    </location>
</feature>
<protein>
    <submittedName>
        <fullName evidence="1">Uncharacterized protein</fullName>
    </submittedName>
</protein>
<dbReference type="EMBL" id="LAZR01014576">
    <property type="protein sequence ID" value="KKM16887.1"/>
    <property type="molecule type" value="Genomic_DNA"/>
</dbReference>
<name>A0A0F9HNZ0_9ZZZZ</name>
<accession>A0A0F9HNZ0</accession>